<dbReference type="InterPro" id="IPR043502">
    <property type="entry name" value="DNA/RNA_pol_sf"/>
</dbReference>
<dbReference type="InterPro" id="IPR006172">
    <property type="entry name" value="DNA-dir_DNA_pol_B"/>
</dbReference>
<dbReference type="InterPro" id="IPR006134">
    <property type="entry name" value="DNA-dir_DNA_pol_B_multi_dom"/>
</dbReference>
<evidence type="ECO:0000256" key="7">
    <source>
        <dbReference type="ARBA" id="ARBA00022723"/>
    </source>
</evidence>
<dbReference type="InterPro" id="IPR006133">
    <property type="entry name" value="DNA-dir_DNA_pol_B_exonuc"/>
</dbReference>
<dbReference type="Gene3D" id="1.10.132.60">
    <property type="entry name" value="DNA polymerase family B, C-terminal domain"/>
    <property type="match status" value="1"/>
</dbReference>
<evidence type="ECO:0000259" key="18">
    <source>
        <dbReference type="Pfam" id="PF14260"/>
    </source>
</evidence>
<keyword evidence="5 19" id="KW-0808">Transferase</keyword>
<dbReference type="SMART" id="SM00486">
    <property type="entry name" value="POLBc"/>
    <property type="match status" value="1"/>
</dbReference>
<dbReference type="InterPro" id="IPR023211">
    <property type="entry name" value="DNA_pol_palm_dom_sf"/>
</dbReference>
<evidence type="ECO:0000256" key="6">
    <source>
        <dbReference type="ARBA" id="ARBA00022695"/>
    </source>
</evidence>
<keyword evidence="8" id="KW-0227">DNA damage</keyword>
<evidence type="ECO:0000256" key="4">
    <source>
        <dbReference type="ARBA" id="ARBA00021589"/>
    </source>
</evidence>
<evidence type="ECO:0000256" key="1">
    <source>
        <dbReference type="ARBA" id="ARBA00001966"/>
    </source>
</evidence>
<evidence type="ECO:0000256" key="9">
    <source>
        <dbReference type="ARBA" id="ARBA00022833"/>
    </source>
</evidence>
<dbReference type="Proteomes" id="UP001150538">
    <property type="component" value="Unassembled WGS sequence"/>
</dbReference>
<dbReference type="GO" id="GO:0005634">
    <property type="term" value="C:nucleus"/>
    <property type="evidence" value="ECO:0007669"/>
    <property type="project" value="TreeGrafter"/>
</dbReference>
<feature type="compositionally biased region" description="Polar residues" evidence="15">
    <location>
        <begin position="721"/>
        <end position="730"/>
    </location>
</feature>
<dbReference type="InterPro" id="IPR036397">
    <property type="entry name" value="RNaseH_sf"/>
</dbReference>
<dbReference type="InterPro" id="IPR025687">
    <property type="entry name" value="Znf-C4pol"/>
</dbReference>
<dbReference type="Gene3D" id="1.10.287.690">
    <property type="entry name" value="Helix hairpin bin"/>
    <property type="match status" value="1"/>
</dbReference>
<accession>A0A9W8DV87</accession>
<feature type="domain" description="C4-type zinc-finger of DNA polymerase delta" evidence="18">
    <location>
        <begin position="778"/>
        <end position="862"/>
    </location>
</feature>
<dbReference type="InterPro" id="IPR012337">
    <property type="entry name" value="RNaseH-like_sf"/>
</dbReference>
<feature type="domain" description="DNA-directed DNA polymerase family B multifunctional" evidence="16">
    <location>
        <begin position="204"/>
        <end position="660"/>
    </location>
</feature>
<evidence type="ECO:0000256" key="14">
    <source>
        <dbReference type="ARBA" id="ARBA00049244"/>
    </source>
</evidence>
<dbReference type="PRINTS" id="PR00106">
    <property type="entry name" value="DNAPOLB"/>
</dbReference>
<feature type="compositionally biased region" description="Basic and acidic residues" evidence="15">
    <location>
        <begin position="706"/>
        <end position="715"/>
    </location>
</feature>
<evidence type="ECO:0000256" key="2">
    <source>
        <dbReference type="ARBA" id="ARBA00005755"/>
    </source>
</evidence>
<evidence type="ECO:0000256" key="15">
    <source>
        <dbReference type="SAM" id="MobiDB-lite"/>
    </source>
</evidence>
<dbReference type="InterPro" id="IPR042087">
    <property type="entry name" value="DNA_pol_B_thumb"/>
</dbReference>
<evidence type="ECO:0000256" key="13">
    <source>
        <dbReference type="ARBA" id="ARBA00023204"/>
    </source>
</evidence>
<keyword evidence="12" id="KW-0411">Iron-sulfur</keyword>
<dbReference type="Pfam" id="PF00136">
    <property type="entry name" value="DNA_pol_B"/>
    <property type="match status" value="1"/>
</dbReference>
<keyword evidence="20" id="KW-1185">Reference proteome</keyword>
<comment type="catalytic activity">
    <reaction evidence="14">
        <text>DNA(n) + a 2'-deoxyribonucleoside 5'-triphosphate = DNA(n+1) + diphosphate</text>
        <dbReference type="Rhea" id="RHEA:22508"/>
        <dbReference type="Rhea" id="RHEA-COMP:17339"/>
        <dbReference type="Rhea" id="RHEA-COMP:17340"/>
        <dbReference type="ChEBI" id="CHEBI:33019"/>
        <dbReference type="ChEBI" id="CHEBI:61560"/>
        <dbReference type="ChEBI" id="CHEBI:173112"/>
        <dbReference type="EC" id="2.7.7.7"/>
    </reaction>
</comment>
<dbReference type="Pfam" id="PF03104">
    <property type="entry name" value="DNA_pol_B_exo1"/>
    <property type="match status" value="1"/>
</dbReference>
<dbReference type="GO" id="GO:0051536">
    <property type="term" value="F:iron-sulfur cluster binding"/>
    <property type="evidence" value="ECO:0007669"/>
    <property type="project" value="UniProtKB-KW"/>
</dbReference>
<evidence type="ECO:0000313" key="19">
    <source>
        <dbReference type="EMBL" id="KAJ1920119.1"/>
    </source>
</evidence>
<dbReference type="SUPFAM" id="SSF53098">
    <property type="entry name" value="Ribonuclease H-like"/>
    <property type="match status" value="1"/>
</dbReference>
<dbReference type="PANTHER" id="PTHR45812:SF1">
    <property type="entry name" value="DNA POLYMERASE ZETA CATALYTIC SUBUNIT"/>
    <property type="match status" value="1"/>
</dbReference>
<evidence type="ECO:0000259" key="16">
    <source>
        <dbReference type="Pfam" id="PF00136"/>
    </source>
</evidence>
<dbReference type="EC" id="2.7.7.7" evidence="3"/>
<feature type="domain" description="DNA-directed DNA polymerase family B exonuclease" evidence="17">
    <location>
        <begin position="14"/>
        <end position="135"/>
    </location>
</feature>
<comment type="cofactor">
    <cofactor evidence="1">
        <name>[4Fe-4S] cluster</name>
        <dbReference type="ChEBI" id="CHEBI:49883"/>
    </cofactor>
</comment>
<dbReference type="GO" id="GO:0000166">
    <property type="term" value="F:nucleotide binding"/>
    <property type="evidence" value="ECO:0007669"/>
    <property type="project" value="InterPro"/>
</dbReference>
<evidence type="ECO:0000256" key="3">
    <source>
        <dbReference type="ARBA" id="ARBA00012417"/>
    </source>
</evidence>
<organism evidence="19 20">
    <name type="scientific">Mycoemilia scoparia</name>
    <dbReference type="NCBI Taxonomy" id="417184"/>
    <lineage>
        <taxon>Eukaryota</taxon>
        <taxon>Fungi</taxon>
        <taxon>Fungi incertae sedis</taxon>
        <taxon>Zoopagomycota</taxon>
        <taxon>Kickxellomycotina</taxon>
        <taxon>Kickxellomycetes</taxon>
        <taxon>Kickxellales</taxon>
        <taxon>Kickxellaceae</taxon>
        <taxon>Mycoemilia</taxon>
    </lineage>
</organism>
<evidence type="ECO:0000259" key="17">
    <source>
        <dbReference type="Pfam" id="PF03104"/>
    </source>
</evidence>
<dbReference type="GO" id="GO:0003887">
    <property type="term" value="F:DNA-directed DNA polymerase activity"/>
    <property type="evidence" value="ECO:0007669"/>
    <property type="project" value="UniProtKB-KW"/>
</dbReference>
<name>A0A9W8DV87_9FUNG</name>
<protein>
    <recommendedName>
        <fullName evidence="4">DNA polymerase zeta catalytic subunit</fullName>
        <ecNumber evidence="3">2.7.7.7</ecNumber>
    </recommendedName>
</protein>
<evidence type="ECO:0000256" key="5">
    <source>
        <dbReference type="ARBA" id="ARBA00022679"/>
    </source>
</evidence>
<keyword evidence="6 19" id="KW-0548">Nucleotidyltransferase</keyword>
<dbReference type="Gene3D" id="3.30.420.10">
    <property type="entry name" value="Ribonuclease H-like superfamily/Ribonuclease H"/>
    <property type="match status" value="1"/>
</dbReference>
<evidence type="ECO:0000313" key="20">
    <source>
        <dbReference type="Proteomes" id="UP001150538"/>
    </source>
</evidence>
<dbReference type="EMBL" id="JANBPU010000017">
    <property type="protein sequence ID" value="KAJ1920119.1"/>
    <property type="molecule type" value="Genomic_DNA"/>
</dbReference>
<dbReference type="OrthoDB" id="2414538at2759"/>
<feature type="region of interest" description="Disordered" evidence="15">
    <location>
        <begin position="706"/>
        <end position="761"/>
    </location>
</feature>
<reference evidence="19" key="1">
    <citation type="submission" date="2022-07" db="EMBL/GenBank/DDBJ databases">
        <title>Phylogenomic reconstructions and comparative analyses of Kickxellomycotina fungi.</title>
        <authorList>
            <person name="Reynolds N.K."/>
            <person name="Stajich J.E."/>
            <person name="Barry K."/>
            <person name="Grigoriev I.V."/>
            <person name="Crous P."/>
            <person name="Smith M.E."/>
        </authorList>
    </citation>
    <scope>NUCLEOTIDE SEQUENCE</scope>
    <source>
        <strain evidence="19">NBRC 100468</strain>
    </source>
</reference>
<keyword evidence="9" id="KW-0862">Zinc</keyword>
<dbReference type="CDD" id="cd05534">
    <property type="entry name" value="POLBc_zeta"/>
    <property type="match status" value="1"/>
</dbReference>
<dbReference type="GO" id="GO:0016035">
    <property type="term" value="C:zeta DNA polymerase complex"/>
    <property type="evidence" value="ECO:0007669"/>
    <property type="project" value="InterPro"/>
</dbReference>
<evidence type="ECO:0000256" key="10">
    <source>
        <dbReference type="ARBA" id="ARBA00022932"/>
    </source>
</evidence>
<dbReference type="InterPro" id="IPR030559">
    <property type="entry name" value="PolZ_Rev3"/>
</dbReference>
<keyword evidence="7" id="KW-0479">Metal-binding</keyword>
<dbReference type="AlphaFoldDB" id="A0A9W8DV87"/>
<dbReference type="Pfam" id="PF14260">
    <property type="entry name" value="zf-C4pol"/>
    <property type="match status" value="1"/>
</dbReference>
<evidence type="ECO:0000256" key="12">
    <source>
        <dbReference type="ARBA" id="ARBA00023014"/>
    </source>
</evidence>
<keyword evidence="10" id="KW-0239">DNA-directed DNA polymerase</keyword>
<evidence type="ECO:0000256" key="8">
    <source>
        <dbReference type="ARBA" id="ARBA00022763"/>
    </source>
</evidence>
<sequence length="884" mass="99426">MSRQGFLSDAEWNEYENELDMVMGVAKWVCSHDPDVLLGYDFHSGSWGFLVERMSTKYKIDISPHLSRILQTKNLWKSVKENSSALDDPNVSKHNRFKQSSHGFLVPNVPGRLVISMWQIARKEYHLQSYSLESVAMHALKQSIPHYPYKTLSRWYKSGPVSFRQRVVSYVCQRTEIVLQLLEKSGVVPRTVEFSMIYGTDYYSTLTRGSQFKVESMMVRISRPENLLMLSPGPTEVKKQPPPSHIPLVLEPQRLFFTDPVVVLDFQSLYPSILIAYNYCYSTCLGKLEDFISNTGNSIRLGFTDYKTVPGLLEQLRDQITVAPNNAVFVKSSVRKSLLSRLLSEVLDTRVMVKEFMKKKSNGPESESLMQQLNSRQLGLKLLSNVVGGYIAASHTGRMPCVDIADAMILTARRTLEHSIKHITANHHRWGGEVIGGDTDSVFIHFPGKTKNQAFEIGAEIAQEITDLNPSPIKLKFERVYKPCIMFAKKRYAGFAFEKPDQKEPIIDCKGIETVQRITCRASHKIIESTLMRVFSGQELHQVKRYLEQQWSRILNGRVSLKDFCIYKSVRPGTYDLERNNKLPAHANVGIQGESSDGRIETGYADRVPFIIAMDQLGLGLSEHSVHPREFFSNPKLKLDAMYYITRLIIPPLDRVFNTIGVDVSLWFDSLSKKKQIGTATIHKLTRDITFSPELLAGGSSFFEDNSKASDKAQDVGDDGNPSNEVSQKTVAIDLPVQPSSDAPNPYQGLKPGPRVLNKKKVGPPKITLDRFYTASHCIVCTNPTKSNSESLCNNCRANPAKSVFLLISQASKFERRQSRLLEICQTCSSGGRMESGSKGSTGSIEIAKSCDNLNCSVLFERIKNGLSAKRSRMILSNALKALE</sequence>
<gene>
    <name evidence="19" type="primary">REV3_1</name>
    <name evidence="19" type="ORF">H4219_001492</name>
</gene>
<proteinExistence type="inferred from homology"/>
<dbReference type="GO" id="GO:0003677">
    <property type="term" value="F:DNA binding"/>
    <property type="evidence" value="ECO:0007669"/>
    <property type="project" value="InterPro"/>
</dbReference>
<dbReference type="GO" id="GO:0042276">
    <property type="term" value="P:error-prone translesion synthesis"/>
    <property type="evidence" value="ECO:0007669"/>
    <property type="project" value="TreeGrafter"/>
</dbReference>
<dbReference type="Gene3D" id="3.90.1600.10">
    <property type="entry name" value="Palm domain of DNA polymerase"/>
    <property type="match status" value="1"/>
</dbReference>
<comment type="caution">
    <text evidence="19">The sequence shown here is derived from an EMBL/GenBank/DDBJ whole genome shotgun (WGS) entry which is preliminary data.</text>
</comment>
<dbReference type="GO" id="GO:0046872">
    <property type="term" value="F:metal ion binding"/>
    <property type="evidence" value="ECO:0007669"/>
    <property type="project" value="UniProtKB-KW"/>
</dbReference>
<keyword evidence="11" id="KW-0408">Iron</keyword>
<keyword evidence="13" id="KW-0234">DNA repair</keyword>
<evidence type="ECO:0000256" key="11">
    <source>
        <dbReference type="ARBA" id="ARBA00023004"/>
    </source>
</evidence>
<dbReference type="PANTHER" id="PTHR45812">
    <property type="entry name" value="DNA POLYMERASE ZETA CATALYTIC SUBUNIT"/>
    <property type="match status" value="1"/>
</dbReference>
<comment type="similarity">
    <text evidence="2">Belongs to the DNA polymerase type-B family.</text>
</comment>
<dbReference type="SUPFAM" id="SSF56672">
    <property type="entry name" value="DNA/RNA polymerases"/>
    <property type="match status" value="1"/>
</dbReference>
<dbReference type="GO" id="GO:0000724">
    <property type="term" value="P:double-strand break repair via homologous recombination"/>
    <property type="evidence" value="ECO:0007669"/>
    <property type="project" value="TreeGrafter"/>
</dbReference>